<proteinExistence type="inferred from homology"/>
<feature type="domain" description="Tyr recombinase" evidence="6">
    <location>
        <begin position="207"/>
        <end position="403"/>
    </location>
</feature>
<evidence type="ECO:0000259" key="6">
    <source>
        <dbReference type="PROSITE" id="PS51898"/>
    </source>
</evidence>
<evidence type="ECO:0000259" key="7">
    <source>
        <dbReference type="PROSITE" id="PS51900"/>
    </source>
</evidence>
<dbReference type="InterPro" id="IPR025166">
    <property type="entry name" value="Integrase_DNA_bind_dom"/>
</dbReference>
<evidence type="ECO:0000256" key="2">
    <source>
        <dbReference type="ARBA" id="ARBA00022908"/>
    </source>
</evidence>
<dbReference type="Proteomes" id="UP000476837">
    <property type="component" value="Unassembled WGS sequence"/>
</dbReference>
<protein>
    <submittedName>
        <fullName evidence="8">Site-specific integrase</fullName>
    </submittedName>
</protein>
<dbReference type="PROSITE" id="PS51898">
    <property type="entry name" value="TYR_RECOMBINASE"/>
    <property type="match status" value="1"/>
</dbReference>
<dbReference type="AlphaFoldDB" id="A0A6L3B623"/>
<dbReference type="SUPFAM" id="SSF56349">
    <property type="entry name" value="DNA breaking-rejoining enzymes"/>
    <property type="match status" value="1"/>
</dbReference>
<dbReference type="EMBL" id="QOKV01000001">
    <property type="protein sequence ID" value="KAA0688475.1"/>
    <property type="molecule type" value="Genomic_DNA"/>
</dbReference>
<dbReference type="GO" id="GO:0015074">
    <property type="term" value="P:DNA integration"/>
    <property type="evidence" value="ECO:0007669"/>
    <property type="project" value="UniProtKB-KW"/>
</dbReference>
<dbReference type="Gene3D" id="1.10.443.10">
    <property type="entry name" value="Intergrase catalytic core"/>
    <property type="match status" value="1"/>
</dbReference>
<dbReference type="RefSeq" id="WP_149163171.1">
    <property type="nucleotide sequence ID" value="NZ_QOKV01000001.1"/>
</dbReference>
<dbReference type="InterPro" id="IPR010998">
    <property type="entry name" value="Integrase_recombinase_N"/>
</dbReference>
<sequence length="428" mass="47437">MPEKITKRLVDATKPGTKDVFVWDSEVKGFGLKVTPAGSRVYIVQYRVEGGRTTAPKRFTIGKHGSPWTADKARDEAIRILGQVKAGKDPQAQKVAEREAANAKGDTFADIADLFIDRHAKVNTRGWKETKRLLDKHVTPHWGDRPITEITRRDVNKRLDEIVDSGTAVTANRVLAVVRKLFGWAASKDYVQTTPCVGVQPPAEEESRDRVLTDDELREVWLAAGGLGDPFGPFVRLLILTAQRRDEVAGMRWSEVDLPGKTWIIPKERAKNGKAHVVPLSEKAVEILKAVPRITLEDGKPSEFVFTTTGLAPVSGFSRAKTNLDRLVLKARQEAAGEGEEAAPMPGWWFHDLRRTTTTGLARMGIPPQVADRILNHVSGTIRGVAATYNRFEYLDERRAALDAWARLVDQLVTGKPDNVVELRPAVA</sequence>
<gene>
    <name evidence="8" type="ORF">DS837_01730</name>
</gene>
<evidence type="ECO:0000256" key="3">
    <source>
        <dbReference type="ARBA" id="ARBA00023125"/>
    </source>
</evidence>
<dbReference type="InterPro" id="IPR002104">
    <property type="entry name" value="Integrase_catalytic"/>
</dbReference>
<keyword evidence="4" id="KW-0233">DNA recombination</keyword>
<dbReference type="GO" id="GO:0003677">
    <property type="term" value="F:DNA binding"/>
    <property type="evidence" value="ECO:0007669"/>
    <property type="project" value="UniProtKB-UniRule"/>
</dbReference>
<dbReference type="Gene3D" id="3.30.160.390">
    <property type="entry name" value="Integrase, DNA-binding domain"/>
    <property type="match status" value="1"/>
</dbReference>
<organism evidence="8 9">
    <name type="scientific">Azospirillum brasilense</name>
    <dbReference type="NCBI Taxonomy" id="192"/>
    <lineage>
        <taxon>Bacteria</taxon>
        <taxon>Pseudomonadati</taxon>
        <taxon>Pseudomonadota</taxon>
        <taxon>Alphaproteobacteria</taxon>
        <taxon>Rhodospirillales</taxon>
        <taxon>Azospirillaceae</taxon>
        <taxon>Azospirillum</taxon>
    </lineage>
</organism>
<evidence type="ECO:0000256" key="1">
    <source>
        <dbReference type="ARBA" id="ARBA00008857"/>
    </source>
</evidence>
<dbReference type="InterPro" id="IPR053876">
    <property type="entry name" value="Phage_int_M"/>
</dbReference>
<comment type="similarity">
    <text evidence="1">Belongs to the 'phage' integrase family.</text>
</comment>
<evidence type="ECO:0000256" key="4">
    <source>
        <dbReference type="ARBA" id="ARBA00023172"/>
    </source>
</evidence>
<keyword evidence="3 5" id="KW-0238">DNA-binding</keyword>
<dbReference type="Pfam" id="PF22022">
    <property type="entry name" value="Phage_int_M"/>
    <property type="match status" value="1"/>
</dbReference>
<dbReference type="PROSITE" id="PS51900">
    <property type="entry name" value="CB"/>
    <property type="match status" value="1"/>
</dbReference>
<dbReference type="InterPro" id="IPR050808">
    <property type="entry name" value="Phage_Integrase"/>
</dbReference>
<dbReference type="InterPro" id="IPR038488">
    <property type="entry name" value="Integrase_DNA-bd_sf"/>
</dbReference>
<accession>A0A6L3B623</accession>
<dbReference type="PANTHER" id="PTHR30629:SF2">
    <property type="entry name" value="PROPHAGE INTEGRASE INTS-RELATED"/>
    <property type="match status" value="1"/>
</dbReference>
<comment type="caution">
    <text evidence="8">The sequence shown here is derived from an EMBL/GenBank/DDBJ whole genome shotgun (WGS) entry which is preliminary data.</text>
</comment>
<dbReference type="InterPro" id="IPR011010">
    <property type="entry name" value="DNA_brk_join_enz"/>
</dbReference>
<dbReference type="InterPro" id="IPR044068">
    <property type="entry name" value="CB"/>
</dbReference>
<dbReference type="InterPro" id="IPR013762">
    <property type="entry name" value="Integrase-like_cat_sf"/>
</dbReference>
<keyword evidence="2" id="KW-0229">DNA integration</keyword>
<dbReference type="Gene3D" id="1.10.150.130">
    <property type="match status" value="1"/>
</dbReference>
<reference evidence="8 9" key="1">
    <citation type="submission" date="2018-07" db="EMBL/GenBank/DDBJ databases">
        <title>Genome sequence of Roseomonas fauriae ATCC 49958.</title>
        <authorList>
            <person name="Sant'Anna F.H."/>
            <person name="Baldani J.I."/>
            <person name="Zilli J.E."/>
            <person name="Reis V.M."/>
            <person name="Hartmann A."/>
            <person name="Cruz L."/>
            <person name="de Souza E.M."/>
            <person name="de Oliveira Pedrosa F."/>
            <person name="Passaglia L.M.P."/>
        </authorList>
    </citation>
    <scope>NUCLEOTIDE SEQUENCE [LARGE SCALE GENOMIC DNA]</scope>
    <source>
        <strain evidence="8 9">ATCC 49958</strain>
    </source>
</reference>
<dbReference type="Pfam" id="PF13356">
    <property type="entry name" value="Arm-DNA-bind_3"/>
    <property type="match status" value="1"/>
</dbReference>
<dbReference type="PANTHER" id="PTHR30629">
    <property type="entry name" value="PROPHAGE INTEGRASE"/>
    <property type="match status" value="1"/>
</dbReference>
<evidence type="ECO:0000256" key="5">
    <source>
        <dbReference type="PROSITE-ProRule" id="PRU01248"/>
    </source>
</evidence>
<evidence type="ECO:0000313" key="9">
    <source>
        <dbReference type="Proteomes" id="UP000476837"/>
    </source>
</evidence>
<evidence type="ECO:0000313" key="8">
    <source>
        <dbReference type="EMBL" id="KAA0688475.1"/>
    </source>
</evidence>
<dbReference type="GO" id="GO:0006310">
    <property type="term" value="P:DNA recombination"/>
    <property type="evidence" value="ECO:0007669"/>
    <property type="project" value="UniProtKB-KW"/>
</dbReference>
<name>A0A6L3B623_AZOBR</name>
<dbReference type="Pfam" id="PF00589">
    <property type="entry name" value="Phage_integrase"/>
    <property type="match status" value="1"/>
</dbReference>
<feature type="domain" description="Core-binding (CB)" evidence="7">
    <location>
        <begin position="106"/>
        <end position="186"/>
    </location>
</feature>
<dbReference type="CDD" id="cd00801">
    <property type="entry name" value="INT_P4_C"/>
    <property type="match status" value="1"/>
</dbReference>